<evidence type="ECO:0000256" key="2">
    <source>
        <dbReference type="ARBA" id="ARBA00004834"/>
    </source>
</evidence>
<evidence type="ECO:0000256" key="4">
    <source>
        <dbReference type="ARBA" id="ARBA00012670"/>
    </source>
</evidence>
<dbReference type="InterPro" id="IPR055235">
    <property type="entry name" value="ASD1_cat"/>
</dbReference>
<protein>
    <recommendedName>
        <fullName evidence="4">non-reducing end alpha-L-arabinofuranosidase</fullName>
        <ecNumber evidence="4">3.2.1.55</ecNumber>
    </recommendedName>
</protein>
<accession>A0A8H7DP88</accession>
<dbReference type="SMART" id="SM00813">
    <property type="entry name" value="Alpha-L-AF_C"/>
    <property type="match status" value="1"/>
</dbReference>
<dbReference type="GO" id="GO:0046556">
    <property type="term" value="F:alpha-L-arabinofuranosidase activity"/>
    <property type="evidence" value="ECO:0007669"/>
    <property type="project" value="UniProtKB-EC"/>
</dbReference>
<evidence type="ECO:0000256" key="5">
    <source>
        <dbReference type="ARBA" id="ARBA00022729"/>
    </source>
</evidence>
<evidence type="ECO:0000256" key="7">
    <source>
        <dbReference type="ARBA" id="ARBA00023180"/>
    </source>
</evidence>
<comment type="similarity">
    <text evidence="3">Belongs to the glycosyl hydrolase 51 family.</text>
</comment>
<dbReference type="InterPro" id="IPR051563">
    <property type="entry name" value="Glycosyl_Hydrolase_51"/>
</dbReference>
<dbReference type="GeneID" id="59379256"/>
<evidence type="ECO:0000256" key="1">
    <source>
        <dbReference type="ARBA" id="ARBA00001462"/>
    </source>
</evidence>
<reference evidence="9" key="1">
    <citation type="submission" date="2019-07" db="EMBL/GenBank/DDBJ databases">
        <authorList>
            <person name="Palmer J.M."/>
        </authorList>
    </citation>
    <scope>NUCLEOTIDE SEQUENCE</scope>
    <source>
        <strain evidence="9">PC9</strain>
    </source>
</reference>
<dbReference type="PANTHER" id="PTHR31776:SF0">
    <property type="entry name" value="ALPHA-L-ARABINOFURANOSIDASE 1"/>
    <property type="match status" value="1"/>
</dbReference>
<feature type="domain" description="Alpha-L-arabinofuranosidase C-terminal" evidence="8">
    <location>
        <begin position="434"/>
        <end position="564"/>
    </location>
</feature>
<dbReference type="Gene3D" id="3.20.20.80">
    <property type="entry name" value="Glycosidases"/>
    <property type="match status" value="1"/>
</dbReference>
<gene>
    <name evidence="9" type="ORF">PC9H_009438</name>
</gene>
<dbReference type="InterPro" id="IPR017853">
    <property type="entry name" value="GH"/>
</dbReference>
<keyword evidence="6" id="KW-0378">Hydrolase</keyword>
<dbReference type="RefSeq" id="XP_036628329.1">
    <property type="nucleotide sequence ID" value="XM_036778940.1"/>
</dbReference>
<evidence type="ECO:0000313" key="10">
    <source>
        <dbReference type="Proteomes" id="UP000623687"/>
    </source>
</evidence>
<proteinExistence type="inferred from homology"/>
<dbReference type="OrthoDB" id="406864at2759"/>
<comment type="catalytic activity">
    <reaction evidence="1">
        <text>Hydrolysis of terminal non-reducing alpha-L-arabinofuranoside residues in alpha-L-arabinosides.</text>
        <dbReference type="EC" id="3.2.1.55"/>
    </reaction>
</comment>
<comment type="caution">
    <text evidence="9">The sequence shown here is derived from an EMBL/GenBank/DDBJ whole genome shotgun (WGS) entry which is preliminary data.</text>
</comment>
<keyword evidence="10" id="KW-1185">Reference proteome</keyword>
<dbReference type="VEuPathDB" id="FungiDB:PC9H_009438"/>
<comment type="pathway">
    <text evidence="2">Glycan metabolism; L-arabinan degradation.</text>
</comment>
<dbReference type="EC" id="3.2.1.55" evidence="4"/>
<dbReference type="Pfam" id="PF06964">
    <property type="entry name" value="Alpha-L-AF_C"/>
    <property type="match status" value="1"/>
</dbReference>
<dbReference type="EMBL" id="JACETU010000007">
    <property type="protein sequence ID" value="KAF7424135.1"/>
    <property type="molecule type" value="Genomic_DNA"/>
</dbReference>
<evidence type="ECO:0000259" key="8">
    <source>
        <dbReference type="SMART" id="SM00813"/>
    </source>
</evidence>
<evidence type="ECO:0000256" key="6">
    <source>
        <dbReference type="ARBA" id="ARBA00022801"/>
    </source>
</evidence>
<dbReference type="AlphaFoldDB" id="A0A8H7DP88"/>
<dbReference type="GO" id="GO:0031222">
    <property type="term" value="P:arabinan catabolic process"/>
    <property type="evidence" value="ECO:0007669"/>
    <property type="project" value="UniProtKB-UniPathway"/>
</dbReference>
<keyword evidence="7" id="KW-0325">Glycoprotein</keyword>
<dbReference type="GO" id="GO:0046373">
    <property type="term" value="P:L-arabinose metabolic process"/>
    <property type="evidence" value="ECO:0007669"/>
    <property type="project" value="InterPro"/>
</dbReference>
<dbReference type="Pfam" id="PF22848">
    <property type="entry name" value="ASD1_dom"/>
    <property type="match status" value="1"/>
</dbReference>
<dbReference type="UniPathway" id="UPA00667"/>
<dbReference type="SUPFAM" id="SSF51445">
    <property type="entry name" value="(Trans)glycosidases"/>
    <property type="match status" value="1"/>
</dbReference>
<evidence type="ECO:0000256" key="3">
    <source>
        <dbReference type="ARBA" id="ARBA00007186"/>
    </source>
</evidence>
<evidence type="ECO:0000313" key="9">
    <source>
        <dbReference type="EMBL" id="KAF7424135.1"/>
    </source>
</evidence>
<dbReference type="InterPro" id="IPR010720">
    <property type="entry name" value="Alpha-L-AF_C"/>
</dbReference>
<dbReference type="PANTHER" id="PTHR31776">
    <property type="entry name" value="ALPHA-L-ARABINOFURANOSIDASE 1"/>
    <property type="match status" value="1"/>
</dbReference>
<organism evidence="9 10">
    <name type="scientific">Pleurotus ostreatus</name>
    <name type="common">Oyster mushroom</name>
    <name type="synonym">White-rot fungus</name>
    <dbReference type="NCBI Taxonomy" id="5322"/>
    <lineage>
        <taxon>Eukaryota</taxon>
        <taxon>Fungi</taxon>
        <taxon>Dikarya</taxon>
        <taxon>Basidiomycota</taxon>
        <taxon>Agaricomycotina</taxon>
        <taxon>Agaricomycetes</taxon>
        <taxon>Agaricomycetidae</taxon>
        <taxon>Agaricales</taxon>
        <taxon>Pleurotineae</taxon>
        <taxon>Pleurotaceae</taxon>
        <taxon>Pleurotus</taxon>
    </lineage>
</organism>
<dbReference type="Proteomes" id="UP000623687">
    <property type="component" value="Unassembled WGS sequence"/>
</dbReference>
<keyword evidence="5" id="KW-0732">Signal</keyword>
<name>A0A8H7DP88_PLEOS</name>
<sequence>MPFQALFSGDGGLYGELLQNRAFQQVTPGTSGALNAWSSINGGSISIISDDVPVSNSLRNSLRFDVPNGLSGPVGFANSGFFGIKVDSAWTYKASFHFRFPTRSSFRGNLVVGLRSSSGEVLASATVPISGASTSWRQVNVSLRPSSSASSFSNQLFVTVDGNVARGQKINFAMFSLFPPTFKNRPNGMRIDIATALAEMKPGVFRFPGGNNLEVSPNTVLLNSVVKSPIYAGANSCQPMAVECHPWKPIGSTSGLGLLEFLTFCEDVGMEPIMAVWSGFALGGTSIAQDQLQPFIQQAMDQINFVIGDARTNAAAARRAALGHPSPFKLNFVEIGNEDFFAADTYTYRWPAFVNPLKSAFPHLKFIATSNINDPVLTPKPQVYDHHVYQTPSTSPILLRPFTNQSNVLFKAFFAQNSFFYDDMARDGTQYFEGEYAAISTNPNDIFGTPDDGRLPFPTMQGSTGEAAYMIGMERNSDIVFAAAYAPLLGHVSNSQWTPNLVGFDSGQVFKSTSYYVQQLFSLNKGTEYLPSTLPSRNGTVFWGVTRDRTNLIIKASSASSIVSYP</sequence>